<evidence type="ECO:0000256" key="2">
    <source>
        <dbReference type="ARBA" id="ARBA00022723"/>
    </source>
</evidence>
<dbReference type="Pfam" id="PF04082">
    <property type="entry name" value="Fungal_trans"/>
    <property type="match status" value="1"/>
</dbReference>
<proteinExistence type="predicted"/>
<evidence type="ECO:0000256" key="1">
    <source>
        <dbReference type="ARBA" id="ARBA00004123"/>
    </source>
</evidence>
<keyword evidence="3" id="KW-0805">Transcription regulation</keyword>
<dbReference type="GO" id="GO:0043565">
    <property type="term" value="F:sequence-specific DNA binding"/>
    <property type="evidence" value="ECO:0007669"/>
    <property type="project" value="TreeGrafter"/>
</dbReference>
<comment type="subcellular location">
    <subcellularLocation>
        <location evidence="1">Nucleus</location>
    </subcellularLocation>
</comment>
<keyword evidence="6" id="KW-0539">Nucleus</keyword>
<evidence type="ECO:0000256" key="6">
    <source>
        <dbReference type="ARBA" id="ARBA00023242"/>
    </source>
</evidence>
<dbReference type="PANTHER" id="PTHR47540:SF2">
    <property type="entry name" value="ZN(II)2CYS6 TRANSCRIPTION FACTOR (EUROFUNG)"/>
    <property type="match status" value="1"/>
</dbReference>
<dbReference type="Proteomes" id="UP001251528">
    <property type="component" value="Unassembled WGS sequence"/>
</dbReference>
<evidence type="ECO:0000313" key="9">
    <source>
        <dbReference type="Proteomes" id="UP001251528"/>
    </source>
</evidence>
<gene>
    <name evidence="8" type="ORF">QQS21_002464</name>
</gene>
<evidence type="ECO:0000259" key="7">
    <source>
        <dbReference type="PROSITE" id="PS50048"/>
    </source>
</evidence>
<comment type="caution">
    <text evidence="8">The sequence shown here is derived from an EMBL/GenBank/DDBJ whole genome shotgun (WGS) entry which is preliminary data.</text>
</comment>
<evidence type="ECO:0000256" key="4">
    <source>
        <dbReference type="ARBA" id="ARBA00023125"/>
    </source>
</evidence>
<name>A0AAJ0CV42_9HYPO</name>
<organism evidence="8 9">
    <name type="scientific">Conoideocrella luteorostrata</name>
    <dbReference type="NCBI Taxonomy" id="1105319"/>
    <lineage>
        <taxon>Eukaryota</taxon>
        <taxon>Fungi</taxon>
        <taxon>Dikarya</taxon>
        <taxon>Ascomycota</taxon>
        <taxon>Pezizomycotina</taxon>
        <taxon>Sordariomycetes</taxon>
        <taxon>Hypocreomycetidae</taxon>
        <taxon>Hypocreales</taxon>
        <taxon>Clavicipitaceae</taxon>
        <taxon>Conoideocrella</taxon>
    </lineage>
</organism>
<dbReference type="InterPro" id="IPR051711">
    <property type="entry name" value="Stress_Response_Reg"/>
</dbReference>
<dbReference type="InterPro" id="IPR036864">
    <property type="entry name" value="Zn2-C6_fun-type_DNA-bd_sf"/>
</dbReference>
<evidence type="ECO:0000256" key="5">
    <source>
        <dbReference type="ARBA" id="ARBA00023163"/>
    </source>
</evidence>
<dbReference type="SUPFAM" id="SSF57701">
    <property type="entry name" value="Zn2/Cys6 DNA-binding domain"/>
    <property type="match status" value="1"/>
</dbReference>
<evidence type="ECO:0000256" key="3">
    <source>
        <dbReference type="ARBA" id="ARBA00023015"/>
    </source>
</evidence>
<sequence>MQQGKRPAHSPVRSAPKVRKVTRACDSCKLRKTRCSGDLPCAKCIARGLECLYAAAYTRGKKKTPPPSSALLGVADAAEDAGEALAGQRVESSSPMAQVVANLHLHDDPRPTAFDEENNGESAVHSRASPELAMAEIQGQVFDPTSSLAFVHRAWKRLSVQHSDNESRFNKPSSEKQLTYMMVDKNLSIHKDISQSILPDPAEARTLTAMYFDVCIATYRFLNRASFNTWLDTMQKNVAGDSPVWSTVGHAKAATVYAALAMARRHQEKSNSGFVLEDDAEILLRTDELFAFSVQLTDQETGLAALESVQARIVQTLYLLTTSRFNQAWYTFGHALRIIGALGWQRRANRARRHVPKPDYIYGQCCLRTFWSAYIIDNYLGVVFGRPRLFHDDDIDQDWPDRVNDEEMTPGGPSCDVADQRQGCHIDSLIFHAKIAKIIGRISRDVYSGKYTTENGRISVANGLTRCVNDWQKSLPAHLGSVDPAMLLPTYRRQATVLKLAHAHAIMHVNRLFLLRSPESNYVSQIQDCIKAASGVLETVDYMAQDGPIFHAFWWTHYVTFCALVVTYIWEIKNRRLNSQAASKDKGLLLMRLAERCHQHLAEATASNSPSRRYAVILEELRSLAVKQAGPQISQYLSGSGTAVERVSGNLRGENHNVPETGMSSESVGQVGPDESHMVDVPFILDDWQLTDWLDLDSSAFWPDFIADESTASDHNNP</sequence>
<dbReference type="InterPro" id="IPR001138">
    <property type="entry name" value="Zn2Cys6_DnaBD"/>
</dbReference>
<keyword evidence="2" id="KW-0479">Metal-binding</keyword>
<feature type="domain" description="Zn(2)-C6 fungal-type" evidence="7">
    <location>
        <begin position="24"/>
        <end position="53"/>
    </location>
</feature>
<dbReference type="CDD" id="cd12148">
    <property type="entry name" value="fungal_TF_MHR"/>
    <property type="match status" value="1"/>
</dbReference>
<dbReference type="GO" id="GO:0045944">
    <property type="term" value="P:positive regulation of transcription by RNA polymerase II"/>
    <property type="evidence" value="ECO:0007669"/>
    <property type="project" value="TreeGrafter"/>
</dbReference>
<dbReference type="GO" id="GO:0006351">
    <property type="term" value="P:DNA-templated transcription"/>
    <property type="evidence" value="ECO:0007669"/>
    <property type="project" value="InterPro"/>
</dbReference>
<dbReference type="InterPro" id="IPR007219">
    <property type="entry name" value="XnlR_reg_dom"/>
</dbReference>
<keyword evidence="4" id="KW-0238">DNA-binding</keyword>
<dbReference type="SMART" id="SM00066">
    <property type="entry name" value="GAL4"/>
    <property type="match status" value="1"/>
</dbReference>
<dbReference type="Pfam" id="PF00172">
    <property type="entry name" value="Zn_clus"/>
    <property type="match status" value="1"/>
</dbReference>
<keyword evidence="9" id="KW-1185">Reference proteome</keyword>
<dbReference type="PANTHER" id="PTHR47540">
    <property type="entry name" value="THIAMINE REPRESSIBLE GENES REGULATORY PROTEIN THI5"/>
    <property type="match status" value="1"/>
</dbReference>
<dbReference type="PROSITE" id="PS50048">
    <property type="entry name" value="ZN2_CY6_FUNGAL_2"/>
    <property type="match status" value="1"/>
</dbReference>
<dbReference type="GO" id="GO:0008270">
    <property type="term" value="F:zinc ion binding"/>
    <property type="evidence" value="ECO:0007669"/>
    <property type="project" value="InterPro"/>
</dbReference>
<accession>A0AAJ0CV42</accession>
<dbReference type="AlphaFoldDB" id="A0AAJ0CV42"/>
<reference evidence="8" key="1">
    <citation type="submission" date="2023-06" db="EMBL/GenBank/DDBJ databases">
        <title>Conoideocrella luteorostrata (Hypocreales: Clavicipitaceae), a potential biocontrol fungus for elongate hemlock scale in United States Christmas tree production areas.</title>
        <authorList>
            <person name="Barrett H."/>
            <person name="Lovett B."/>
            <person name="Macias A.M."/>
            <person name="Stajich J.E."/>
            <person name="Kasson M.T."/>
        </authorList>
    </citation>
    <scope>NUCLEOTIDE SEQUENCE</scope>
    <source>
        <strain evidence="8">ARSEF 14590</strain>
    </source>
</reference>
<dbReference type="Gene3D" id="4.10.240.10">
    <property type="entry name" value="Zn(2)-C6 fungal-type DNA-binding domain"/>
    <property type="match status" value="1"/>
</dbReference>
<evidence type="ECO:0000313" key="8">
    <source>
        <dbReference type="EMBL" id="KAK2608984.1"/>
    </source>
</evidence>
<dbReference type="PROSITE" id="PS00463">
    <property type="entry name" value="ZN2_CY6_FUNGAL_1"/>
    <property type="match status" value="1"/>
</dbReference>
<keyword evidence="5" id="KW-0804">Transcription</keyword>
<dbReference type="EMBL" id="JASWJB010000029">
    <property type="protein sequence ID" value="KAK2608984.1"/>
    <property type="molecule type" value="Genomic_DNA"/>
</dbReference>
<dbReference type="CDD" id="cd00067">
    <property type="entry name" value="GAL4"/>
    <property type="match status" value="1"/>
</dbReference>
<protein>
    <recommendedName>
        <fullName evidence="7">Zn(2)-C6 fungal-type domain-containing protein</fullName>
    </recommendedName>
</protein>
<dbReference type="GO" id="GO:0000981">
    <property type="term" value="F:DNA-binding transcription factor activity, RNA polymerase II-specific"/>
    <property type="evidence" value="ECO:0007669"/>
    <property type="project" value="InterPro"/>
</dbReference>
<dbReference type="GO" id="GO:0005634">
    <property type="term" value="C:nucleus"/>
    <property type="evidence" value="ECO:0007669"/>
    <property type="project" value="UniProtKB-SubCell"/>
</dbReference>
<dbReference type="SMART" id="SM00906">
    <property type="entry name" value="Fungal_trans"/>
    <property type="match status" value="1"/>
</dbReference>